<dbReference type="EMBL" id="NPEA01000001">
    <property type="protein sequence ID" value="PJZ78846.1"/>
    <property type="molecule type" value="Genomic_DNA"/>
</dbReference>
<dbReference type="PIRSF" id="PIRSF000521">
    <property type="entry name" value="Transaminase_4ab_Lys_Orn"/>
    <property type="match status" value="1"/>
</dbReference>
<reference evidence="6 7" key="1">
    <citation type="submission" date="2017-07" db="EMBL/GenBank/DDBJ databases">
        <title>Leptospira spp. isolated from tropical soils.</title>
        <authorList>
            <person name="Thibeaux R."/>
            <person name="Iraola G."/>
            <person name="Ferres I."/>
            <person name="Bierque E."/>
            <person name="Girault D."/>
            <person name="Soupe-Gilbert M.-E."/>
            <person name="Picardeau M."/>
            <person name="Goarant C."/>
        </authorList>
    </citation>
    <scope>NUCLEOTIDE SEQUENCE [LARGE SCALE GENOMIC DNA]</scope>
    <source>
        <strain evidence="6 7">ES4-C-A1</strain>
    </source>
</reference>
<dbReference type="GO" id="GO:0042802">
    <property type="term" value="F:identical protein binding"/>
    <property type="evidence" value="ECO:0007669"/>
    <property type="project" value="TreeGrafter"/>
</dbReference>
<dbReference type="PANTHER" id="PTHR11986">
    <property type="entry name" value="AMINOTRANSFERASE CLASS III"/>
    <property type="match status" value="1"/>
</dbReference>
<dbReference type="FunFam" id="3.40.640.10:FF:000004">
    <property type="entry name" value="Acetylornithine aminotransferase"/>
    <property type="match status" value="1"/>
</dbReference>
<evidence type="ECO:0000313" key="7">
    <source>
        <dbReference type="Proteomes" id="UP000231843"/>
    </source>
</evidence>
<dbReference type="InterPro" id="IPR015422">
    <property type="entry name" value="PyrdxlP-dep_Trfase_small"/>
</dbReference>
<dbReference type="Gene3D" id="3.90.1150.10">
    <property type="entry name" value="Aspartate Aminotransferase, domain 1"/>
    <property type="match status" value="1"/>
</dbReference>
<evidence type="ECO:0000256" key="4">
    <source>
        <dbReference type="ARBA" id="ARBA00022898"/>
    </source>
</evidence>
<evidence type="ECO:0000256" key="2">
    <source>
        <dbReference type="ARBA" id="ARBA00022576"/>
    </source>
</evidence>
<dbReference type="OrthoDB" id="9807885at2"/>
<dbReference type="GO" id="GO:0030170">
    <property type="term" value="F:pyridoxal phosphate binding"/>
    <property type="evidence" value="ECO:0007669"/>
    <property type="project" value="InterPro"/>
</dbReference>
<evidence type="ECO:0000256" key="5">
    <source>
        <dbReference type="RuleBase" id="RU003560"/>
    </source>
</evidence>
<dbReference type="Gene3D" id="3.40.640.10">
    <property type="entry name" value="Type I PLP-dependent aspartate aminotransferase-like (Major domain)"/>
    <property type="match status" value="1"/>
</dbReference>
<dbReference type="InterPro" id="IPR049704">
    <property type="entry name" value="Aminotrans_3_PPA_site"/>
</dbReference>
<name>A0A2N0A3D1_9LEPT</name>
<dbReference type="InterPro" id="IPR015424">
    <property type="entry name" value="PyrdxlP-dep_Trfase"/>
</dbReference>
<comment type="similarity">
    <text evidence="5">Belongs to the class-III pyridoxal-phosphate-dependent aminotransferase family.</text>
</comment>
<comment type="cofactor">
    <cofactor evidence="1">
        <name>pyridoxal 5'-phosphate</name>
        <dbReference type="ChEBI" id="CHEBI:597326"/>
    </cofactor>
</comment>
<dbReference type="AlphaFoldDB" id="A0A2N0A3D1"/>
<dbReference type="RefSeq" id="WP_100766753.1">
    <property type="nucleotide sequence ID" value="NZ_NPEA01000001.1"/>
</dbReference>
<dbReference type="PROSITE" id="PS00600">
    <property type="entry name" value="AA_TRANSFER_CLASS_3"/>
    <property type="match status" value="1"/>
</dbReference>
<dbReference type="InterPro" id="IPR015421">
    <property type="entry name" value="PyrdxlP-dep_Trfase_major"/>
</dbReference>
<dbReference type="InterPro" id="IPR005814">
    <property type="entry name" value="Aminotrans_3"/>
</dbReference>
<dbReference type="CDD" id="cd00610">
    <property type="entry name" value="OAT_like"/>
    <property type="match status" value="1"/>
</dbReference>
<evidence type="ECO:0000313" key="6">
    <source>
        <dbReference type="EMBL" id="PJZ78846.1"/>
    </source>
</evidence>
<comment type="caution">
    <text evidence="6">The sequence shown here is derived from an EMBL/GenBank/DDBJ whole genome shotgun (WGS) entry which is preliminary data.</text>
</comment>
<keyword evidence="4 5" id="KW-0663">Pyridoxal phosphate</keyword>
<dbReference type="InterPro" id="IPR050103">
    <property type="entry name" value="Class-III_PLP-dep_AT"/>
</dbReference>
<keyword evidence="7" id="KW-1185">Reference proteome</keyword>
<protein>
    <submittedName>
        <fullName evidence="6">Aspartate aminotransferase family protein</fullName>
    </submittedName>
</protein>
<dbReference type="PANTHER" id="PTHR11986:SF79">
    <property type="entry name" value="ACETYLORNITHINE AMINOTRANSFERASE, MITOCHONDRIAL"/>
    <property type="match status" value="1"/>
</dbReference>
<dbReference type="SUPFAM" id="SSF53383">
    <property type="entry name" value="PLP-dependent transferases"/>
    <property type="match status" value="1"/>
</dbReference>
<evidence type="ECO:0000256" key="1">
    <source>
        <dbReference type="ARBA" id="ARBA00001933"/>
    </source>
</evidence>
<accession>A0A2N0A3D1</accession>
<dbReference type="Pfam" id="PF00202">
    <property type="entry name" value="Aminotran_3"/>
    <property type="match status" value="1"/>
</dbReference>
<gene>
    <name evidence="6" type="ORF">CH365_01040</name>
</gene>
<keyword evidence="2 6" id="KW-0032">Aminotransferase</keyword>
<dbReference type="NCBIfam" id="NF002325">
    <property type="entry name" value="PRK01278.1"/>
    <property type="match status" value="1"/>
</dbReference>
<organism evidence="6 7">
    <name type="scientific">Leptospira neocaledonica</name>
    <dbReference type="NCBI Taxonomy" id="2023192"/>
    <lineage>
        <taxon>Bacteria</taxon>
        <taxon>Pseudomonadati</taxon>
        <taxon>Spirochaetota</taxon>
        <taxon>Spirochaetia</taxon>
        <taxon>Leptospirales</taxon>
        <taxon>Leptospiraceae</taxon>
        <taxon>Leptospira</taxon>
    </lineage>
</organism>
<evidence type="ECO:0000256" key="3">
    <source>
        <dbReference type="ARBA" id="ARBA00022679"/>
    </source>
</evidence>
<keyword evidence="3 6" id="KW-0808">Transferase</keyword>
<proteinExistence type="inferred from homology"/>
<sequence length="405" mass="44656">MNDTASEFQTTKELTDKYLLDLFNRYPVAFRYGVNELLFDQNNKQYIDFLAGVAVTNLGHSDPDIIEAIRNQIDKLMHTSNWFYSEEASRLAELLILNTFPGKVFICNSGTEAIEAAFKLARAYAEQKQIHDPIIISLHKSFHGRSVSGISLTGQKKLHTGFGKLLDGIEFVSPNNEEELVEAFERFAGRVVAFIAEPILGESGIIPLSHGYINLARELTLENEALLILDEIQTGFGRTGTMFAFETYGFSPDVMALAKGLGSGFPIGALVVAEKYQNVLAKGTHGTTYGGNHLGAAIAYETIRLIQTRDILANVNSCSEIAFSRLNQMKQKNKIIKEIRGKGLHIGVELTVPSRPVAELCLEKGLIVNATGDTVIRIMPPLTISTQYLNEGLDILESVLAETQK</sequence>
<dbReference type="GO" id="GO:0008483">
    <property type="term" value="F:transaminase activity"/>
    <property type="evidence" value="ECO:0007669"/>
    <property type="project" value="UniProtKB-KW"/>
</dbReference>
<dbReference type="Proteomes" id="UP000231843">
    <property type="component" value="Unassembled WGS sequence"/>
</dbReference>